<accession>A0A923MJ39</accession>
<dbReference type="AlphaFoldDB" id="A0A923MJ39"/>
<sequence length="506" mass="57660">MTTYQKFKKLNIRHSAIGLEQSDTDVTYYCTPRDAAIIGWAGVDGIHYCTIPEFGEMIFAVSPMNFGDCVHPIAHSFEDLLRLLLSCGSMDALEQCYAWDEEQFKAFLIDCPATEEQQSVLDVLRTEFRLVPLEDAFAYVKKLQAEFDLSQIPYTEEYYDPDMNAAAPVRAEEWKVTYDGGFWRNEGNAGIEIPIQKSFCWGEEKWYIPAVYICDKGLVIDYCKQADPVQVKAFIDKWDLLNEGNNHYTKEQQEQIEREHPLHTSFKGRVTLNGYKLQSDHSCGLPWIPESCLADGLRRETEAIQIMEHYGLDVSLAWYMQRSSYRWGEVNGLDIQSLTVRMERQRENIAGQHFQTPTVGESISLTHPMTGKIYTLTVHEVEQQELPERAFHDPNMEYPSHYLAMSYSLEPDISGRGFMIQDCTEGDRPRQKKRDPDEFAPVAFCNAAVIGVIGGADGPTSVIMGQSAPKLHAACSSLLFEPIVDDVEWRVVFSEKLMDDVDVDLI</sequence>
<keyword evidence="2" id="KW-1185">Reference proteome</keyword>
<organism evidence="1 2">
    <name type="scientific">Dysosmobacter segnis</name>
    <dbReference type="NCBI Taxonomy" id="2763042"/>
    <lineage>
        <taxon>Bacteria</taxon>
        <taxon>Bacillati</taxon>
        <taxon>Bacillota</taxon>
        <taxon>Clostridia</taxon>
        <taxon>Eubacteriales</taxon>
        <taxon>Oscillospiraceae</taxon>
        <taxon>Dysosmobacter</taxon>
    </lineage>
</organism>
<protein>
    <submittedName>
        <fullName evidence="1">Uncharacterized protein</fullName>
    </submittedName>
</protein>
<name>A0A923MJ39_9FIRM</name>
<dbReference type="RefSeq" id="WP_187015271.1">
    <property type="nucleotide sequence ID" value="NZ_JACOQI010000012.1"/>
</dbReference>
<comment type="caution">
    <text evidence="1">The sequence shown here is derived from an EMBL/GenBank/DDBJ whole genome shotgun (WGS) entry which is preliminary data.</text>
</comment>
<evidence type="ECO:0000313" key="2">
    <source>
        <dbReference type="Proteomes" id="UP000620327"/>
    </source>
</evidence>
<gene>
    <name evidence="1" type="ORF">H8Z83_12045</name>
</gene>
<reference evidence="1" key="1">
    <citation type="submission" date="2020-08" db="EMBL/GenBank/DDBJ databases">
        <title>Genome public.</title>
        <authorList>
            <person name="Liu C."/>
            <person name="Sun Q."/>
        </authorList>
    </citation>
    <scope>NUCLEOTIDE SEQUENCE</scope>
    <source>
        <strain evidence="1">BX15</strain>
    </source>
</reference>
<dbReference type="EMBL" id="JACOQI010000012">
    <property type="protein sequence ID" value="MBC5771040.1"/>
    <property type="molecule type" value="Genomic_DNA"/>
</dbReference>
<evidence type="ECO:0000313" key="1">
    <source>
        <dbReference type="EMBL" id="MBC5771040.1"/>
    </source>
</evidence>
<proteinExistence type="predicted"/>
<dbReference type="Proteomes" id="UP000620327">
    <property type="component" value="Unassembled WGS sequence"/>
</dbReference>